<dbReference type="FunFam" id="1.10.10.10:FF:000079">
    <property type="entry name" value="GntR family transcriptional regulator"/>
    <property type="match status" value="1"/>
</dbReference>
<dbReference type="Proteomes" id="UP000449846">
    <property type="component" value="Unassembled WGS sequence"/>
</dbReference>
<dbReference type="InterPro" id="IPR000524">
    <property type="entry name" value="Tscrpt_reg_HTH_GntR"/>
</dbReference>
<evidence type="ECO:0000259" key="5">
    <source>
        <dbReference type="PROSITE" id="PS50949"/>
    </source>
</evidence>
<dbReference type="NCBIfam" id="TIGR02018">
    <property type="entry name" value="his_ut_repres"/>
    <property type="match status" value="1"/>
</dbReference>
<dbReference type="InterPro" id="IPR050679">
    <property type="entry name" value="Bact_HTH_transcr_reg"/>
</dbReference>
<dbReference type="PRINTS" id="PR00035">
    <property type="entry name" value="HTHGNTR"/>
</dbReference>
<gene>
    <name evidence="6" type="primary">hutC</name>
    <name evidence="6" type="ORF">GL300_09975</name>
</gene>
<dbReference type="InterPro" id="IPR036390">
    <property type="entry name" value="WH_DNA-bd_sf"/>
</dbReference>
<name>A0A844HHL6_9RHOB</name>
<dbReference type="Gene3D" id="3.40.1410.10">
    <property type="entry name" value="Chorismate lyase-like"/>
    <property type="match status" value="1"/>
</dbReference>
<evidence type="ECO:0000313" key="6">
    <source>
        <dbReference type="EMBL" id="MTH59543.1"/>
    </source>
</evidence>
<keyword evidence="7" id="KW-1185">Reference proteome</keyword>
<evidence type="ECO:0000256" key="3">
    <source>
        <dbReference type="ARBA" id="ARBA00023163"/>
    </source>
</evidence>
<dbReference type="GO" id="GO:0006547">
    <property type="term" value="P:L-histidine metabolic process"/>
    <property type="evidence" value="ECO:0007669"/>
    <property type="project" value="UniProtKB-UniRule"/>
</dbReference>
<dbReference type="InterPro" id="IPR010248">
    <property type="entry name" value="His_ut_repres"/>
</dbReference>
<dbReference type="SMART" id="SM00345">
    <property type="entry name" value="HTH_GNTR"/>
    <property type="match status" value="1"/>
</dbReference>
<accession>A0A844HHL6</accession>
<dbReference type="SMART" id="SM00866">
    <property type="entry name" value="UTRA"/>
    <property type="match status" value="1"/>
</dbReference>
<keyword evidence="3" id="KW-0804">Transcription</keyword>
<proteinExistence type="predicted"/>
<dbReference type="CDD" id="cd07377">
    <property type="entry name" value="WHTH_GntR"/>
    <property type="match status" value="1"/>
</dbReference>
<dbReference type="InterPro" id="IPR036388">
    <property type="entry name" value="WH-like_DNA-bd_sf"/>
</dbReference>
<dbReference type="GO" id="GO:0003700">
    <property type="term" value="F:DNA-binding transcription factor activity"/>
    <property type="evidence" value="ECO:0007669"/>
    <property type="project" value="UniProtKB-UniRule"/>
</dbReference>
<sequence length="244" mass="27508">MIADSLFLYHSTKGVPLYEAVKDYFHDKIRSGALKPNARIPSENEIVAQFGVSRMTANRALRELATEGKIIRVHGVGSFVARPKPSSTLLEVRNIADEIRERDHAHTVRIELLEPCRANAVLQEEFGLPSGARLFHSIMVHKEDGAPIQIENRYVNPALVPDYLDQDFTQQTANAYLTRCVAITRSDVEVEAVLPNATECQRLDIPENEPCLRLKRRTWHGDDVVTVVYALHPGSRYRLTSGRI</sequence>
<evidence type="ECO:0000256" key="1">
    <source>
        <dbReference type="ARBA" id="ARBA00023015"/>
    </source>
</evidence>
<protein>
    <recommendedName>
        <fullName evidence="4">Histidine utilization repressor</fullName>
    </recommendedName>
</protein>
<dbReference type="EMBL" id="WMIG01000003">
    <property type="protein sequence ID" value="MTH59543.1"/>
    <property type="molecule type" value="Genomic_DNA"/>
</dbReference>
<organism evidence="6 7">
    <name type="scientific">Paracoccus litorisediminis</name>
    <dbReference type="NCBI Taxonomy" id="2006130"/>
    <lineage>
        <taxon>Bacteria</taxon>
        <taxon>Pseudomonadati</taxon>
        <taxon>Pseudomonadota</taxon>
        <taxon>Alphaproteobacteria</taxon>
        <taxon>Rhodobacterales</taxon>
        <taxon>Paracoccaceae</taxon>
        <taxon>Paracoccus</taxon>
    </lineage>
</organism>
<dbReference type="GO" id="GO:0003677">
    <property type="term" value="F:DNA binding"/>
    <property type="evidence" value="ECO:0007669"/>
    <property type="project" value="UniProtKB-UniRule"/>
</dbReference>
<evidence type="ECO:0000313" key="7">
    <source>
        <dbReference type="Proteomes" id="UP000449846"/>
    </source>
</evidence>
<evidence type="ECO:0000256" key="4">
    <source>
        <dbReference type="NCBIfam" id="TIGR02018"/>
    </source>
</evidence>
<dbReference type="PANTHER" id="PTHR44846:SF16">
    <property type="entry name" value="TRANSCRIPTIONAL REGULATOR PHNF-RELATED"/>
    <property type="match status" value="1"/>
</dbReference>
<dbReference type="PANTHER" id="PTHR44846">
    <property type="entry name" value="MANNOSYL-D-GLYCERATE TRANSPORT/METABOLISM SYSTEM REPRESSOR MNGR-RELATED"/>
    <property type="match status" value="1"/>
</dbReference>
<feature type="domain" description="HTH gntR-type" evidence="5">
    <location>
        <begin position="15"/>
        <end position="83"/>
    </location>
</feature>
<dbReference type="Pfam" id="PF00392">
    <property type="entry name" value="GntR"/>
    <property type="match status" value="1"/>
</dbReference>
<dbReference type="SUPFAM" id="SSF64288">
    <property type="entry name" value="Chorismate lyase-like"/>
    <property type="match status" value="1"/>
</dbReference>
<dbReference type="InterPro" id="IPR028978">
    <property type="entry name" value="Chorismate_lyase_/UTRA_dom_sf"/>
</dbReference>
<dbReference type="InterPro" id="IPR011663">
    <property type="entry name" value="UTRA"/>
</dbReference>
<dbReference type="RefSeq" id="WP_155039500.1">
    <property type="nucleotide sequence ID" value="NZ_JBHGCD010000003.1"/>
</dbReference>
<dbReference type="PROSITE" id="PS50949">
    <property type="entry name" value="HTH_GNTR"/>
    <property type="match status" value="1"/>
</dbReference>
<keyword evidence="1" id="KW-0805">Transcription regulation</keyword>
<dbReference type="Gene3D" id="1.10.10.10">
    <property type="entry name" value="Winged helix-like DNA-binding domain superfamily/Winged helix DNA-binding domain"/>
    <property type="match status" value="1"/>
</dbReference>
<comment type="caution">
    <text evidence="6">The sequence shown here is derived from an EMBL/GenBank/DDBJ whole genome shotgun (WGS) entry which is preliminary data.</text>
</comment>
<keyword evidence="2" id="KW-0238">DNA-binding</keyword>
<dbReference type="Pfam" id="PF07702">
    <property type="entry name" value="UTRA"/>
    <property type="match status" value="1"/>
</dbReference>
<evidence type="ECO:0000256" key="2">
    <source>
        <dbReference type="ARBA" id="ARBA00023125"/>
    </source>
</evidence>
<dbReference type="OrthoDB" id="9808698at2"/>
<reference evidence="6 7" key="1">
    <citation type="submission" date="2019-11" db="EMBL/GenBank/DDBJ databases">
        <authorList>
            <person name="Dong K."/>
        </authorList>
    </citation>
    <scope>NUCLEOTIDE SEQUENCE [LARGE SCALE GENOMIC DNA]</scope>
    <source>
        <strain evidence="6 7">NBRC 112902</strain>
    </source>
</reference>
<dbReference type="SUPFAM" id="SSF46785">
    <property type="entry name" value="Winged helix' DNA-binding domain"/>
    <property type="match status" value="1"/>
</dbReference>
<dbReference type="GO" id="GO:0045892">
    <property type="term" value="P:negative regulation of DNA-templated transcription"/>
    <property type="evidence" value="ECO:0007669"/>
    <property type="project" value="UniProtKB-UniRule"/>
</dbReference>
<dbReference type="AlphaFoldDB" id="A0A844HHL6"/>